<evidence type="ECO:0000313" key="8">
    <source>
        <dbReference type="Proteomes" id="UP000730481"/>
    </source>
</evidence>
<dbReference type="OrthoDB" id="4454541at2759"/>
<dbReference type="GO" id="GO:0000981">
    <property type="term" value="F:DNA-binding transcription factor activity, RNA polymerase II-specific"/>
    <property type="evidence" value="ECO:0007669"/>
    <property type="project" value="TreeGrafter"/>
</dbReference>
<evidence type="ECO:0000256" key="2">
    <source>
        <dbReference type="ARBA" id="ARBA00023015"/>
    </source>
</evidence>
<evidence type="ECO:0000256" key="4">
    <source>
        <dbReference type="ARBA" id="ARBA00023163"/>
    </source>
</evidence>
<sequence>MDQESLYSMSPKQSQMQWLAAMFSLFATSKDMKIEALQKEIEFLKSRLQSYTTTTVDHSPTGFPTEHEPPLIITNHTDIPVQAAYPSAPARVSSQAAPSSTSSPDTSAFLTRSNRLSRSAFETDSVAPAIAELGIDLGDEEAQLYYNTFFSGCDRYVPIFDPRHDSIQAVRGRSALLFITICSVGCRVLNGTNSRWRALALQTQRMLSAAIANPSMGSLETVQALLIQACYARERALLVAIATRMALDLEFPQAYDALIAESALGGFQTSTSDQSTFNDSSTHAGGMPTFKFRGASRRCRVLLQSPFATGMDHYLFAQVELNVLRAKIYASLPQRAHLNDEEILDLVKDAKLDIDVWYQDWIRLSQPHHESMPWFVPNLSVQRCWADNMALCRAVRAAGVENVNVMSPIQKNILSMTKASLQQHLDIIIQEPRVYLKSTRYAMDFVWAKNTFCCLLLLKLSALLPEADNLQAQVSNNELVTKATILLQELELVAAAGNRDDTRSNTNSLYLQLLRTSIQKYRRWLGEDQQGSQVSQPSALATQQRNCETPGFGYNELESFIPDQFVFEWDFPGLTLFASPINETSWISELLAGAQEFGENGSSINWALIDFSM</sequence>
<dbReference type="PANTHER" id="PTHR31845:SF33">
    <property type="entry name" value="ZN(II)2CYS6 TRANSCRIPTION FACTOR (EUROFUNG)"/>
    <property type="match status" value="1"/>
</dbReference>
<dbReference type="EMBL" id="PVQB02000611">
    <property type="protein sequence ID" value="KAF4334952.1"/>
    <property type="molecule type" value="Genomic_DNA"/>
</dbReference>
<comment type="subcellular location">
    <subcellularLocation>
        <location evidence="1">Nucleus</location>
    </subcellularLocation>
</comment>
<accession>A0A9P5AA40</accession>
<name>A0A9P5AA40_9HYPO</name>
<dbReference type="GO" id="GO:0000976">
    <property type="term" value="F:transcription cis-regulatory region binding"/>
    <property type="evidence" value="ECO:0007669"/>
    <property type="project" value="TreeGrafter"/>
</dbReference>
<evidence type="ECO:0000256" key="3">
    <source>
        <dbReference type="ARBA" id="ARBA00023125"/>
    </source>
</evidence>
<reference evidence="7" key="1">
    <citation type="journal article" date="2017" name="Mycologia">
        <title>Fusarium algeriense, sp. nov., a novel toxigenic crown rot pathogen of durum wheat from Algeria is nested in the Fusarium burgessii species complex.</title>
        <authorList>
            <person name="Laraba I."/>
            <person name="Keddad A."/>
            <person name="Boureghda H."/>
            <person name="Abdallah N."/>
            <person name="Vaughan M.M."/>
            <person name="Proctor R.H."/>
            <person name="Busman M."/>
            <person name="O'Donnell K."/>
        </authorList>
    </citation>
    <scope>NUCLEOTIDE SEQUENCE</scope>
    <source>
        <strain evidence="7">NRRL 25174</strain>
    </source>
</reference>
<reference evidence="7" key="2">
    <citation type="submission" date="2020-02" db="EMBL/GenBank/DDBJ databases">
        <title>Identification and distribution of gene clusters putatively required for synthesis of sphingolipid metabolism inhibitors in phylogenetically diverse species of the filamentous fungus Fusarium.</title>
        <authorList>
            <person name="Kim H.-S."/>
            <person name="Busman M."/>
            <person name="Brown D.W."/>
            <person name="Divon H."/>
            <person name="Uhlig S."/>
            <person name="Proctor R.H."/>
        </authorList>
    </citation>
    <scope>NUCLEOTIDE SEQUENCE</scope>
    <source>
        <strain evidence="7">NRRL 25174</strain>
    </source>
</reference>
<protein>
    <recommendedName>
        <fullName evidence="9">Transcription factor domain-containing protein</fullName>
    </recommendedName>
</protein>
<dbReference type="InterPro" id="IPR051089">
    <property type="entry name" value="prtT"/>
</dbReference>
<evidence type="ECO:0008006" key="9">
    <source>
        <dbReference type="Google" id="ProtNLM"/>
    </source>
</evidence>
<comment type="caution">
    <text evidence="7">The sequence shown here is derived from an EMBL/GenBank/DDBJ whole genome shotgun (WGS) entry which is preliminary data.</text>
</comment>
<proteinExistence type="predicted"/>
<keyword evidence="4" id="KW-0804">Transcription</keyword>
<feature type="coiled-coil region" evidence="6">
    <location>
        <begin position="27"/>
        <end position="54"/>
    </location>
</feature>
<gene>
    <name evidence="7" type="ORF">FBEOM_11209</name>
</gene>
<evidence type="ECO:0000256" key="5">
    <source>
        <dbReference type="ARBA" id="ARBA00023242"/>
    </source>
</evidence>
<evidence type="ECO:0000313" key="7">
    <source>
        <dbReference type="EMBL" id="KAF4334952.1"/>
    </source>
</evidence>
<keyword evidence="2" id="KW-0805">Transcription regulation</keyword>
<evidence type="ECO:0000256" key="1">
    <source>
        <dbReference type="ARBA" id="ARBA00004123"/>
    </source>
</evidence>
<evidence type="ECO:0000256" key="6">
    <source>
        <dbReference type="SAM" id="Coils"/>
    </source>
</evidence>
<organism evidence="7 8">
    <name type="scientific">Fusarium beomiforme</name>
    <dbReference type="NCBI Taxonomy" id="44412"/>
    <lineage>
        <taxon>Eukaryota</taxon>
        <taxon>Fungi</taxon>
        <taxon>Dikarya</taxon>
        <taxon>Ascomycota</taxon>
        <taxon>Pezizomycotina</taxon>
        <taxon>Sordariomycetes</taxon>
        <taxon>Hypocreomycetidae</taxon>
        <taxon>Hypocreales</taxon>
        <taxon>Nectriaceae</taxon>
        <taxon>Fusarium</taxon>
        <taxon>Fusarium burgessii species complex</taxon>
    </lineage>
</organism>
<dbReference type="CDD" id="cd12148">
    <property type="entry name" value="fungal_TF_MHR"/>
    <property type="match status" value="1"/>
</dbReference>
<keyword evidence="5" id="KW-0539">Nucleus</keyword>
<dbReference type="AlphaFoldDB" id="A0A9P5AA40"/>
<dbReference type="Proteomes" id="UP000730481">
    <property type="component" value="Unassembled WGS sequence"/>
</dbReference>
<keyword evidence="6" id="KW-0175">Coiled coil</keyword>
<dbReference type="PANTHER" id="PTHR31845">
    <property type="entry name" value="FINGER DOMAIN PROTEIN, PUTATIVE-RELATED"/>
    <property type="match status" value="1"/>
</dbReference>
<keyword evidence="8" id="KW-1185">Reference proteome</keyword>
<keyword evidence="3" id="KW-0238">DNA-binding</keyword>
<dbReference type="GO" id="GO:0005634">
    <property type="term" value="C:nucleus"/>
    <property type="evidence" value="ECO:0007669"/>
    <property type="project" value="UniProtKB-SubCell"/>
</dbReference>